<dbReference type="Gene3D" id="3.90.1310.10">
    <property type="entry name" value="Penicillin-binding protein 2a (Domain 2)"/>
    <property type="match status" value="1"/>
</dbReference>
<organism evidence="6 7">
    <name type="scientific">Candidatus Uhrbacteria bacterium RIFCSPLOWO2_01_FULL_53_9</name>
    <dbReference type="NCBI Taxonomy" id="1802403"/>
    <lineage>
        <taxon>Bacteria</taxon>
        <taxon>Candidatus Uhriibacteriota</taxon>
    </lineage>
</organism>
<proteinExistence type="predicted"/>
<dbReference type="Pfam" id="PF03717">
    <property type="entry name" value="PBP_dimer"/>
    <property type="match status" value="1"/>
</dbReference>
<evidence type="ECO:0000313" key="6">
    <source>
        <dbReference type="EMBL" id="OGL83239.1"/>
    </source>
</evidence>
<dbReference type="GO" id="GO:0005886">
    <property type="term" value="C:plasma membrane"/>
    <property type="evidence" value="ECO:0007669"/>
    <property type="project" value="TreeGrafter"/>
</dbReference>
<evidence type="ECO:0000256" key="2">
    <source>
        <dbReference type="ARBA" id="ARBA00023136"/>
    </source>
</evidence>
<dbReference type="InterPro" id="IPR036138">
    <property type="entry name" value="PBP_dimer_sf"/>
</dbReference>
<reference evidence="6 7" key="1">
    <citation type="journal article" date="2016" name="Nat. Commun.">
        <title>Thousands of microbial genomes shed light on interconnected biogeochemical processes in an aquifer system.</title>
        <authorList>
            <person name="Anantharaman K."/>
            <person name="Brown C.T."/>
            <person name="Hug L.A."/>
            <person name="Sharon I."/>
            <person name="Castelle C.J."/>
            <person name="Probst A.J."/>
            <person name="Thomas B.C."/>
            <person name="Singh A."/>
            <person name="Wilkins M.J."/>
            <person name="Karaoz U."/>
            <person name="Brodie E.L."/>
            <person name="Williams K.H."/>
            <person name="Hubbard S.S."/>
            <person name="Banfield J.F."/>
        </authorList>
    </citation>
    <scope>NUCLEOTIDE SEQUENCE [LARGE SCALE GENOMIC DNA]</scope>
</reference>
<accession>A0A1F7UY96</accession>
<gene>
    <name evidence="6" type="ORF">A3B32_01210</name>
</gene>
<dbReference type="PANTHER" id="PTHR30627">
    <property type="entry name" value="PEPTIDOGLYCAN D,D-TRANSPEPTIDASE"/>
    <property type="match status" value="1"/>
</dbReference>
<dbReference type="Gene3D" id="3.40.710.10">
    <property type="entry name" value="DD-peptidase/beta-lactamase superfamily"/>
    <property type="match status" value="1"/>
</dbReference>
<feature type="region of interest" description="Disordered" evidence="3">
    <location>
        <begin position="1"/>
        <end position="21"/>
    </location>
</feature>
<protein>
    <recommendedName>
        <fullName evidence="8">Penicillin-binding protein transpeptidase domain-containing protein</fullName>
    </recommendedName>
</protein>
<dbReference type="AlphaFoldDB" id="A0A1F7UY96"/>
<evidence type="ECO:0000313" key="7">
    <source>
        <dbReference type="Proteomes" id="UP000176932"/>
    </source>
</evidence>
<evidence type="ECO:0000259" key="4">
    <source>
        <dbReference type="Pfam" id="PF00905"/>
    </source>
</evidence>
<feature type="domain" description="Penicillin-binding protein transpeptidase" evidence="4">
    <location>
        <begin position="291"/>
        <end position="593"/>
    </location>
</feature>
<evidence type="ECO:0000256" key="3">
    <source>
        <dbReference type="SAM" id="MobiDB-lite"/>
    </source>
</evidence>
<comment type="subcellular location">
    <subcellularLocation>
        <location evidence="1">Membrane</location>
    </subcellularLocation>
</comment>
<dbReference type="Pfam" id="PF00905">
    <property type="entry name" value="Transpeptidase"/>
    <property type="match status" value="1"/>
</dbReference>
<sequence>MMAQTHATKPARRFHMRPSTEPRMPPRLRLLQMAVAAVAVVLVLRLGYLQVVQHGFYEALASGQRDLFQELFPERGDLLVMDRDEAVPIATNRYLNLVWADTREVDDPVRTARVLDEILPLYDAQESPSAVTLEDTSDLELSKPSRYMRILAQLSKENDPYEPIERKVSDTVAKEVERANLPGIHLLKERFRFYPEGASFAHITGFVSPSDDGAYSGKYGLEGYFDEMLAGSGGYTFEEKDTRGRWIGIGTRRIEPAENGPDIVLTLDRAVQFVACGILDKAVEQYEADSGSLIILDPETGGIMAMCGAPTFDPNVYNEVENIEVYNNQAVFSAYEPGSAFKPLVMAAAIDLGVVSPTDSFEDLGEVKIDRFTIRNSDLKAHGWVTMTQVLQQSLNTGMIYVMRQMGEPQMARFVRAFGFGAASGIELNTEVAGNVEALERGGEIYFATASYGQGITVTPLQMAAAYGALAANGLYRTPHIVKEIRYANGEVERPTVATHQVISPKTAQTISAMLVSVVEDGHAKTAAVDGYYIAGKTGTAQVARKDGAGYEQDETIATFIGYGPVRDPAFVILVRLDHPRTSPWATSTSARASGDIAQFLLEYLHIPPDR</sequence>
<keyword evidence="2" id="KW-0472">Membrane</keyword>
<evidence type="ECO:0000256" key="1">
    <source>
        <dbReference type="ARBA" id="ARBA00004370"/>
    </source>
</evidence>
<dbReference type="PANTHER" id="PTHR30627:SF1">
    <property type="entry name" value="PEPTIDOGLYCAN D,D-TRANSPEPTIDASE FTSI"/>
    <property type="match status" value="1"/>
</dbReference>
<dbReference type="InterPro" id="IPR050515">
    <property type="entry name" value="Beta-lactam/transpept"/>
</dbReference>
<dbReference type="InterPro" id="IPR001460">
    <property type="entry name" value="PCN-bd_Tpept"/>
</dbReference>
<dbReference type="SUPFAM" id="SSF56601">
    <property type="entry name" value="beta-lactamase/transpeptidase-like"/>
    <property type="match status" value="1"/>
</dbReference>
<dbReference type="SUPFAM" id="SSF56519">
    <property type="entry name" value="Penicillin binding protein dimerisation domain"/>
    <property type="match status" value="1"/>
</dbReference>
<evidence type="ECO:0000259" key="5">
    <source>
        <dbReference type="Pfam" id="PF03717"/>
    </source>
</evidence>
<evidence type="ECO:0008006" key="8">
    <source>
        <dbReference type="Google" id="ProtNLM"/>
    </source>
</evidence>
<dbReference type="InterPro" id="IPR005311">
    <property type="entry name" value="PBP_dimer"/>
</dbReference>
<comment type="caution">
    <text evidence="6">The sequence shown here is derived from an EMBL/GenBank/DDBJ whole genome shotgun (WGS) entry which is preliminary data.</text>
</comment>
<name>A0A1F7UY96_9BACT</name>
<dbReference type="Proteomes" id="UP000176932">
    <property type="component" value="Unassembled WGS sequence"/>
</dbReference>
<dbReference type="Gene3D" id="3.30.450.330">
    <property type="match status" value="1"/>
</dbReference>
<dbReference type="InterPro" id="IPR012338">
    <property type="entry name" value="Beta-lactam/transpept-like"/>
</dbReference>
<dbReference type="GO" id="GO:0008658">
    <property type="term" value="F:penicillin binding"/>
    <property type="evidence" value="ECO:0007669"/>
    <property type="project" value="InterPro"/>
</dbReference>
<dbReference type="EMBL" id="MGEL01000036">
    <property type="protein sequence ID" value="OGL83239.1"/>
    <property type="molecule type" value="Genomic_DNA"/>
</dbReference>
<feature type="domain" description="Penicillin-binding protein dimerisation" evidence="5">
    <location>
        <begin position="73"/>
        <end position="247"/>
    </location>
</feature>
<dbReference type="GO" id="GO:0071555">
    <property type="term" value="P:cell wall organization"/>
    <property type="evidence" value="ECO:0007669"/>
    <property type="project" value="TreeGrafter"/>
</dbReference>